<gene>
    <name evidence="1" type="ORF">SAMN06273570_4164</name>
</gene>
<keyword evidence="2" id="KW-1185">Reference proteome</keyword>
<dbReference type="Proteomes" id="UP000219271">
    <property type="component" value="Unassembled WGS sequence"/>
</dbReference>
<accession>A0A286BZY7</accession>
<dbReference type="EMBL" id="OCMY01000001">
    <property type="protein sequence ID" value="SOD39710.1"/>
    <property type="molecule type" value="Genomic_DNA"/>
</dbReference>
<evidence type="ECO:0000313" key="1">
    <source>
        <dbReference type="EMBL" id="SOD39710.1"/>
    </source>
</evidence>
<dbReference type="RefSeq" id="WP_097097484.1">
    <property type="nucleotide sequence ID" value="NZ_OCMY01000001.1"/>
</dbReference>
<proteinExistence type="predicted"/>
<name>A0A286BZY7_9GAMM</name>
<sequence length="161" mass="18251">MSDTLKYDLVIHHLENGNTKLNTPLHWSEYDSKGEIINAGVNGYTEFPIPLPSRIMVKGNPKRSVGKVGIKSILRSDCDEREMVMFETLDTNKPLSPEHEELFDRLKAVMNDFAPDDGQFILNLHFLPDDPTDETECVDTDEGEQELAALLALLHFMTKPH</sequence>
<organism evidence="1 2">
    <name type="scientific">Candidatus Pantoea floridensis</name>
    <dbReference type="NCBI Taxonomy" id="1938870"/>
    <lineage>
        <taxon>Bacteria</taxon>
        <taxon>Pseudomonadati</taxon>
        <taxon>Pseudomonadota</taxon>
        <taxon>Gammaproteobacteria</taxon>
        <taxon>Enterobacterales</taxon>
        <taxon>Erwiniaceae</taxon>
        <taxon>Pantoea</taxon>
    </lineage>
</organism>
<dbReference type="AlphaFoldDB" id="A0A286BZY7"/>
<evidence type="ECO:0000313" key="2">
    <source>
        <dbReference type="Proteomes" id="UP000219271"/>
    </source>
</evidence>
<dbReference type="OrthoDB" id="9953787at2"/>
<protein>
    <submittedName>
        <fullName evidence="1">Uncharacterized protein</fullName>
    </submittedName>
</protein>
<reference evidence="2" key="1">
    <citation type="submission" date="2017-09" db="EMBL/GenBank/DDBJ databases">
        <authorList>
            <person name="Varghese N."/>
            <person name="Submissions S."/>
        </authorList>
    </citation>
    <scope>NUCLEOTIDE SEQUENCE [LARGE SCALE GENOMIC DNA]</scope>
    <source>
        <strain evidence="2">JKS000234</strain>
    </source>
</reference>